<keyword evidence="9" id="KW-1185">Reference proteome</keyword>
<accession>A0ABY2IPM5</accession>
<sequence>MTTTGTSPSPTITTPVRPPTNSEQVRTPIRLGVALALGAVLWLGPYLGVVGVLLPARVAIIAPDDKAGVIALLAIIAMIVATVANIVIGAFSDLTRSRWGRRTPYLIAGSVGTAVMLIAIAQATTVAAIIVMWSLYQVFLNAIVAPLLAVIADRIAPRHRGTISSIYAFGYSAGLYGGQIVGAQFLGNINTGFYVFAALTLLSGPVAALIMRETSSRSMPAMRLNRRTLLDNFSFPRRNSRDYYLALFGKFLIMGGTFAVSGYQLYIFTDYLRLDDASTAHYVTLISTILMVTALAMAAIAGPISDKLGTRKMPVIFAAVLIAVGVFFPFISPSPWAMIVYAVIAGIGMGAFNAVDQALNVEVLPDQKTAAKDLGILNLANTGGQIVGPVVAAAISAFGYQAIFPAAAVLAIVGAVLVFAIRKVR</sequence>
<feature type="transmembrane region" description="Helical" evidence="6">
    <location>
        <begin position="192"/>
        <end position="211"/>
    </location>
</feature>
<evidence type="ECO:0000313" key="8">
    <source>
        <dbReference type="EMBL" id="TFC20340.1"/>
    </source>
</evidence>
<gene>
    <name evidence="8" type="ORF">E3O46_08930</name>
</gene>
<feature type="compositionally biased region" description="Low complexity" evidence="5">
    <location>
        <begin position="1"/>
        <end position="15"/>
    </location>
</feature>
<dbReference type="InterPro" id="IPR020846">
    <property type="entry name" value="MFS_dom"/>
</dbReference>
<evidence type="ECO:0000256" key="2">
    <source>
        <dbReference type="ARBA" id="ARBA00022692"/>
    </source>
</evidence>
<feature type="transmembrane region" description="Helical" evidence="6">
    <location>
        <begin position="402"/>
        <end position="421"/>
    </location>
</feature>
<evidence type="ECO:0000256" key="6">
    <source>
        <dbReference type="SAM" id="Phobius"/>
    </source>
</evidence>
<feature type="transmembrane region" description="Helical" evidence="6">
    <location>
        <begin position="31"/>
        <end position="56"/>
    </location>
</feature>
<comment type="subcellular location">
    <subcellularLocation>
        <location evidence="1">Cell membrane</location>
        <topology evidence="1">Multi-pass membrane protein</topology>
    </subcellularLocation>
</comment>
<dbReference type="InterPro" id="IPR036259">
    <property type="entry name" value="MFS_trans_sf"/>
</dbReference>
<dbReference type="EMBL" id="SOFS01000019">
    <property type="protein sequence ID" value="TFC20340.1"/>
    <property type="molecule type" value="Genomic_DNA"/>
</dbReference>
<evidence type="ECO:0000259" key="7">
    <source>
        <dbReference type="PROSITE" id="PS50850"/>
    </source>
</evidence>
<proteinExistence type="predicted"/>
<dbReference type="Proteomes" id="UP000297604">
    <property type="component" value="Unassembled WGS sequence"/>
</dbReference>
<dbReference type="Pfam" id="PF07690">
    <property type="entry name" value="MFS_1"/>
    <property type="match status" value="1"/>
</dbReference>
<evidence type="ECO:0000256" key="1">
    <source>
        <dbReference type="ARBA" id="ARBA00004651"/>
    </source>
</evidence>
<keyword evidence="4 6" id="KW-0472">Membrane</keyword>
<dbReference type="RefSeq" id="WP_134561573.1">
    <property type="nucleotide sequence ID" value="NZ_SOFS01000019.1"/>
</dbReference>
<feature type="transmembrane region" description="Helical" evidence="6">
    <location>
        <begin position="280"/>
        <end position="301"/>
    </location>
</feature>
<feature type="transmembrane region" description="Helical" evidence="6">
    <location>
        <begin position="103"/>
        <end position="121"/>
    </location>
</feature>
<feature type="transmembrane region" description="Helical" evidence="6">
    <location>
        <begin position="337"/>
        <end position="355"/>
    </location>
</feature>
<keyword evidence="2 6" id="KW-0812">Transmembrane</keyword>
<comment type="caution">
    <text evidence="8">The sequence shown here is derived from an EMBL/GenBank/DDBJ whole genome shotgun (WGS) entry which is preliminary data.</text>
</comment>
<reference evidence="8 9" key="1">
    <citation type="submission" date="2019-03" db="EMBL/GenBank/DDBJ databases">
        <title>Genomics of glacier-inhabiting Cryobacterium strains.</title>
        <authorList>
            <person name="Liu Q."/>
            <person name="Xin Y.-H."/>
        </authorList>
    </citation>
    <scope>NUCLEOTIDE SEQUENCE [LARGE SCALE GENOMIC DNA]</scope>
    <source>
        <strain evidence="8 9">MDB1-5</strain>
    </source>
</reference>
<feature type="region of interest" description="Disordered" evidence="5">
    <location>
        <begin position="1"/>
        <end position="23"/>
    </location>
</feature>
<keyword evidence="3 6" id="KW-1133">Transmembrane helix</keyword>
<dbReference type="PROSITE" id="PS50850">
    <property type="entry name" value="MFS"/>
    <property type="match status" value="1"/>
</dbReference>
<feature type="transmembrane region" description="Helical" evidence="6">
    <location>
        <begin position="68"/>
        <end position="91"/>
    </location>
</feature>
<dbReference type="SUPFAM" id="SSF103473">
    <property type="entry name" value="MFS general substrate transporter"/>
    <property type="match status" value="1"/>
</dbReference>
<protein>
    <submittedName>
        <fullName evidence="8">MFS transporter</fullName>
    </submittedName>
</protein>
<feature type="transmembrane region" description="Helical" evidence="6">
    <location>
        <begin position="127"/>
        <end position="152"/>
    </location>
</feature>
<evidence type="ECO:0000256" key="3">
    <source>
        <dbReference type="ARBA" id="ARBA00022989"/>
    </source>
</evidence>
<feature type="transmembrane region" description="Helical" evidence="6">
    <location>
        <begin position="376"/>
        <end position="396"/>
    </location>
</feature>
<dbReference type="InterPro" id="IPR011701">
    <property type="entry name" value="MFS"/>
</dbReference>
<organism evidence="8 9">
    <name type="scientific">Cryobacterium glucosi</name>
    <dbReference type="NCBI Taxonomy" id="1259175"/>
    <lineage>
        <taxon>Bacteria</taxon>
        <taxon>Bacillati</taxon>
        <taxon>Actinomycetota</taxon>
        <taxon>Actinomycetes</taxon>
        <taxon>Micrococcales</taxon>
        <taxon>Microbacteriaceae</taxon>
        <taxon>Cryobacterium</taxon>
    </lineage>
</organism>
<name>A0ABY2IPM5_9MICO</name>
<feature type="transmembrane region" description="Helical" evidence="6">
    <location>
        <begin position="164"/>
        <end position="186"/>
    </location>
</feature>
<dbReference type="Gene3D" id="1.20.1250.20">
    <property type="entry name" value="MFS general substrate transporter like domains"/>
    <property type="match status" value="2"/>
</dbReference>
<evidence type="ECO:0000256" key="5">
    <source>
        <dbReference type="SAM" id="MobiDB-lite"/>
    </source>
</evidence>
<evidence type="ECO:0000313" key="9">
    <source>
        <dbReference type="Proteomes" id="UP000297604"/>
    </source>
</evidence>
<evidence type="ECO:0000256" key="4">
    <source>
        <dbReference type="ARBA" id="ARBA00023136"/>
    </source>
</evidence>
<feature type="transmembrane region" description="Helical" evidence="6">
    <location>
        <begin position="243"/>
        <end position="268"/>
    </location>
</feature>
<feature type="domain" description="Major facilitator superfamily (MFS) profile" evidence="7">
    <location>
        <begin position="242"/>
        <end position="425"/>
    </location>
</feature>
<dbReference type="PANTHER" id="PTHR23528">
    <property type="match status" value="1"/>
</dbReference>
<feature type="transmembrane region" description="Helical" evidence="6">
    <location>
        <begin position="313"/>
        <end position="331"/>
    </location>
</feature>
<dbReference type="PANTHER" id="PTHR23528:SF1">
    <property type="entry name" value="MAJOR FACILITATOR SUPERFAMILY (MFS) PROFILE DOMAIN-CONTAINING PROTEIN"/>
    <property type="match status" value="1"/>
</dbReference>